<accession>A0A377FUT9</accession>
<dbReference type="OrthoDB" id="2135235at2"/>
<sequence length="92" mass="10250">MATNLAAVQREQALQLLEADAEKIRCLIEVQLENLKMPKCPLYEEVLDTHMFGLSRQIDFAVRLGLISDIEGKGLLDSLEHKLSALAEASEL</sequence>
<dbReference type="AlphaFoldDB" id="A0A377FUT9"/>
<dbReference type="Gene3D" id="1.10.287.750">
    <property type="entry name" value="SO2669-like"/>
    <property type="match status" value="1"/>
</dbReference>
<dbReference type="NCBIfam" id="NF010187">
    <property type="entry name" value="PRK13666.1"/>
    <property type="match status" value="1"/>
</dbReference>
<dbReference type="Proteomes" id="UP000254060">
    <property type="component" value="Unassembled WGS sequence"/>
</dbReference>
<dbReference type="InterPro" id="IPR036270">
    <property type="entry name" value="UPF0358_sf"/>
</dbReference>
<dbReference type="InterPro" id="IPR009983">
    <property type="entry name" value="UPF0358"/>
</dbReference>
<proteinExistence type="predicted"/>
<organism evidence="1 2">
    <name type="scientific">Exiguobacterium aurantiacum</name>
    <dbReference type="NCBI Taxonomy" id="33987"/>
    <lineage>
        <taxon>Bacteria</taxon>
        <taxon>Bacillati</taxon>
        <taxon>Bacillota</taxon>
        <taxon>Bacilli</taxon>
        <taxon>Bacillales</taxon>
        <taxon>Bacillales Family XII. Incertae Sedis</taxon>
        <taxon>Exiguobacterium</taxon>
    </lineage>
</organism>
<dbReference type="EMBL" id="UGGP01000001">
    <property type="protein sequence ID" value="STO08580.1"/>
    <property type="molecule type" value="Genomic_DNA"/>
</dbReference>
<dbReference type="Pfam" id="PF07408">
    <property type="entry name" value="DUF1507"/>
    <property type="match status" value="1"/>
</dbReference>
<name>A0A377FUT9_9BACL</name>
<dbReference type="SUPFAM" id="SSF140404">
    <property type="entry name" value="EF2458-like"/>
    <property type="match status" value="1"/>
</dbReference>
<gene>
    <name evidence="1" type="primary">ylaN</name>
    <name evidence="1" type="ORF">NCTC13163_01953</name>
</gene>
<dbReference type="STRING" id="1397694.GCA_000702585_02446"/>
<evidence type="ECO:0000313" key="1">
    <source>
        <dbReference type="EMBL" id="STO08580.1"/>
    </source>
</evidence>
<evidence type="ECO:0000313" key="2">
    <source>
        <dbReference type="Proteomes" id="UP000254060"/>
    </source>
</evidence>
<dbReference type="RefSeq" id="WP_024369994.1">
    <property type="nucleotide sequence ID" value="NZ_UGGP01000001.1"/>
</dbReference>
<protein>
    <submittedName>
        <fullName evidence="1">Uncharacterized protein conserved in bacteria</fullName>
    </submittedName>
</protein>
<reference evidence="1 2" key="1">
    <citation type="submission" date="2018-06" db="EMBL/GenBank/DDBJ databases">
        <authorList>
            <consortium name="Pathogen Informatics"/>
            <person name="Doyle S."/>
        </authorList>
    </citation>
    <scope>NUCLEOTIDE SEQUENCE [LARGE SCALE GENOMIC DNA]</scope>
    <source>
        <strain evidence="1 2">NCTC13163</strain>
    </source>
</reference>